<dbReference type="Proteomes" id="UP000326396">
    <property type="component" value="Linkage Group LG18"/>
</dbReference>
<reference evidence="1 2" key="1">
    <citation type="submission" date="2019-05" db="EMBL/GenBank/DDBJ databases">
        <title>Mikania micrantha, genome provides insights into the molecular mechanism of rapid growth.</title>
        <authorList>
            <person name="Liu B."/>
        </authorList>
    </citation>
    <scope>NUCLEOTIDE SEQUENCE [LARGE SCALE GENOMIC DNA]</scope>
    <source>
        <strain evidence="1">NLD-2019</strain>
        <tissue evidence="1">Leaf</tissue>
    </source>
</reference>
<gene>
    <name evidence="1" type="ORF">E3N88_18436</name>
</gene>
<dbReference type="EMBL" id="SZYD01000010">
    <property type="protein sequence ID" value="KAD4981765.1"/>
    <property type="molecule type" value="Genomic_DNA"/>
</dbReference>
<protein>
    <submittedName>
        <fullName evidence="1">Uncharacterized protein</fullName>
    </submittedName>
</protein>
<sequence>MGKGTNCKSETHQVFKDGSKSRMEDLKVMITDLHCTRKGNRGNDLALWEEELCHEEVDATSGLAAPKPDTHEHKTC</sequence>
<evidence type="ECO:0000313" key="1">
    <source>
        <dbReference type="EMBL" id="KAD4981765.1"/>
    </source>
</evidence>
<dbReference type="AlphaFoldDB" id="A0A5N6NM32"/>
<evidence type="ECO:0000313" key="2">
    <source>
        <dbReference type="Proteomes" id="UP000326396"/>
    </source>
</evidence>
<accession>A0A5N6NM32</accession>
<organism evidence="1 2">
    <name type="scientific">Mikania micrantha</name>
    <name type="common">bitter vine</name>
    <dbReference type="NCBI Taxonomy" id="192012"/>
    <lineage>
        <taxon>Eukaryota</taxon>
        <taxon>Viridiplantae</taxon>
        <taxon>Streptophyta</taxon>
        <taxon>Embryophyta</taxon>
        <taxon>Tracheophyta</taxon>
        <taxon>Spermatophyta</taxon>
        <taxon>Magnoliopsida</taxon>
        <taxon>eudicotyledons</taxon>
        <taxon>Gunneridae</taxon>
        <taxon>Pentapetalae</taxon>
        <taxon>asterids</taxon>
        <taxon>campanulids</taxon>
        <taxon>Asterales</taxon>
        <taxon>Asteraceae</taxon>
        <taxon>Asteroideae</taxon>
        <taxon>Heliantheae alliance</taxon>
        <taxon>Eupatorieae</taxon>
        <taxon>Mikania</taxon>
    </lineage>
</organism>
<keyword evidence="2" id="KW-1185">Reference proteome</keyword>
<comment type="caution">
    <text evidence="1">The sequence shown here is derived from an EMBL/GenBank/DDBJ whole genome shotgun (WGS) entry which is preliminary data.</text>
</comment>
<dbReference type="OrthoDB" id="1715040at2759"/>
<proteinExistence type="predicted"/>
<name>A0A5N6NM32_9ASTR</name>